<dbReference type="SUPFAM" id="SSF54995">
    <property type="entry name" value="Ribosomal protein S6"/>
    <property type="match status" value="1"/>
</dbReference>
<dbReference type="EMBL" id="SEYY01000435">
    <property type="protein sequence ID" value="KAB7507253.1"/>
    <property type="molecule type" value="Genomic_DNA"/>
</dbReference>
<dbReference type="InterPro" id="IPR000529">
    <property type="entry name" value="Ribosomal_bS6"/>
</dbReference>
<dbReference type="GO" id="GO:0006412">
    <property type="term" value="P:translation"/>
    <property type="evidence" value="ECO:0007669"/>
    <property type="project" value="InterPro"/>
</dbReference>
<dbReference type="AlphaFoldDB" id="A0A5N5TM47"/>
<dbReference type="GO" id="GO:0005763">
    <property type="term" value="C:mitochondrial small ribosomal subunit"/>
    <property type="evidence" value="ECO:0007669"/>
    <property type="project" value="TreeGrafter"/>
</dbReference>
<evidence type="ECO:0000313" key="4">
    <source>
        <dbReference type="EMBL" id="KAB7507253.1"/>
    </source>
</evidence>
<dbReference type="OrthoDB" id="268530at2759"/>
<evidence type="ECO:0000256" key="3">
    <source>
        <dbReference type="ARBA" id="ARBA00035365"/>
    </source>
</evidence>
<dbReference type="CDD" id="cd15465">
    <property type="entry name" value="bS6_mito"/>
    <property type="match status" value="1"/>
</dbReference>
<comment type="caution">
    <text evidence="4">The sequence shown here is derived from an EMBL/GenBank/DDBJ whole genome shotgun (WGS) entry which is preliminary data.</text>
</comment>
<protein>
    <recommendedName>
        <fullName evidence="2">Small ribosomal subunit protein bS6m</fullName>
    </recommendedName>
    <alternativeName>
        <fullName evidence="3">28S ribosomal protein S6, mitochondrial</fullName>
    </alternativeName>
</protein>
<dbReference type="GO" id="GO:0070181">
    <property type="term" value="F:small ribosomal subunit rRNA binding"/>
    <property type="evidence" value="ECO:0007669"/>
    <property type="project" value="TreeGrafter"/>
</dbReference>
<dbReference type="GO" id="GO:0003735">
    <property type="term" value="F:structural constituent of ribosome"/>
    <property type="evidence" value="ECO:0007669"/>
    <property type="project" value="InterPro"/>
</dbReference>
<dbReference type="PANTHER" id="PTHR21011">
    <property type="entry name" value="MITOCHONDRIAL 28S RIBOSOMAL PROTEIN S6"/>
    <property type="match status" value="1"/>
</dbReference>
<evidence type="ECO:0000256" key="2">
    <source>
        <dbReference type="ARBA" id="ARBA00035170"/>
    </source>
</evidence>
<dbReference type="Pfam" id="PF01250">
    <property type="entry name" value="Ribosomal_S6"/>
    <property type="match status" value="1"/>
</dbReference>
<keyword evidence="4" id="KW-0689">Ribosomal protein</keyword>
<evidence type="ECO:0000256" key="1">
    <source>
        <dbReference type="ARBA" id="ARBA00009512"/>
    </source>
</evidence>
<evidence type="ECO:0000313" key="5">
    <source>
        <dbReference type="Proteomes" id="UP000326759"/>
    </source>
</evidence>
<sequence>MVAYELSLLVKAASKPNLVNIVKRTSEMIMDNKGYIEKIEFLGTKPLPLKISSHGRTHNRASYFLIHYHTSYENFSKIQDNCKRDTDIIRPVIYHKTTPSEITCTLNEEIKPPAYRADVALMIKEGEERLPFTVKLKRKRDAALKNYLFN</sequence>
<reference evidence="4 5" key="1">
    <citation type="journal article" date="2019" name="PLoS Biol.">
        <title>Sex chromosomes control vertical transmission of feminizing Wolbachia symbionts in an isopod.</title>
        <authorList>
            <person name="Becking T."/>
            <person name="Chebbi M.A."/>
            <person name="Giraud I."/>
            <person name="Moumen B."/>
            <person name="Laverre T."/>
            <person name="Caubet Y."/>
            <person name="Peccoud J."/>
            <person name="Gilbert C."/>
            <person name="Cordaux R."/>
        </authorList>
    </citation>
    <scope>NUCLEOTIDE SEQUENCE [LARGE SCALE GENOMIC DNA]</scope>
    <source>
        <strain evidence="4">ANa2</strain>
        <tissue evidence="4">Whole body excluding digestive tract and cuticle</tissue>
    </source>
</reference>
<dbReference type="InterPro" id="IPR035980">
    <property type="entry name" value="Ribosomal_bS6_sf"/>
</dbReference>
<dbReference type="Gene3D" id="3.30.70.60">
    <property type="match status" value="1"/>
</dbReference>
<proteinExistence type="inferred from homology"/>
<dbReference type="PANTHER" id="PTHR21011:SF1">
    <property type="entry name" value="SMALL RIBOSOMAL SUBUNIT PROTEIN BS6M"/>
    <property type="match status" value="1"/>
</dbReference>
<dbReference type="Proteomes" id="UP000326759">
    <property type="component" value="Unassembled WGS sequence"/>
</dbReference>
<accession>A0A5N5TM47</accession>
<name>A0A5N5TM47_9CRUS</name>
<dbReference type="InterPro" id="IPR014717">
    <property type="entry name" value="Transl_elong_EF1B/ribsomal_bS6"/>
</dbReference>
<comment type="similarity">
    <text evidence="1">Belongs to the bacterial ribosomal protein bS6 family.</text>
</comment>
<keyword evidence="4" id="KW-0687">Ribonucleoprotein</keyword>
<organism evidence="4 5">
    <name type="scientific">Armadillidium nasatum</name>
    <dbReference type="NCBI Taxonomy" id="96803"/>
    <lineage>
        <taxon>Eukaryota</taxon>
        <taxon>Metazoa</taxon>
        <taxon>Ecdysozoa</taxon>
        <taxon>Arthropoda</taxon>
        <taxon>Crustacea</taxon>
        <taxon>Multicrustacea</taxon>
        <taxon>Malacostraca</taxon>
        <taxon>Eumalacostraca</taxon>
        <taxon>Peracarida</taxon>
        <taxon>Isopoda</taxon>
        <taxon>Oniscidea</taxon>
        <taxon>Crinocheta</taxon>
        <taxon>Armadillidiidae</taxon>
        <taxon>Armadillidium</taxon>
    </lineage>
</organism>
<keyword evidence="5" id="KW-1185">Reference proteome</keyword>
<gene>
    <name evidence="4" type="primary">mRpS6</name>
    <name evidence="4" type="ORF">Anas_01216</name>
</gene>